<evidence type="ECO:0000259" key="6">
    <source>
        <dbReference type="PROSITE" id="PS50011"/>
    </source>
</evidence>
<gene>
    <name evidence="8" type="ORF">HINF_LOCUS4104</name>
    <name evidence="7" type="ORF">HINF_LOCUS50020</name>
</gene>
<dbReference type="Pfam" id="PF00069">
    <property type="entry name" value="Pkinase"/>
    <property type="match status" value="1"/>
</dbReference>
<dbReference type="SUPFAM" id="SSF56112">
    <property type="entry name" value="Protein kinase-like (PK-like)"/>
    <property type="match status" value="1"/>
</dbReference>
<dbReference type="EMBL" id="CAXDID020000007">
    <property type="protein sequence ID" value="CAL5977014.1"/>
    <property type="molecule type" value="Genomic_DNA"/>
</dbReference>
<dbReference type="GO" id="GO:0005524">
    <property type="term" value="F:ATP binding"/>
    <property type="evidence" value="ECO:0007669"/>
    <property type="project" value="UniProtKB-KW"/>
</dbReference>
<evidence type="ECO:0000256" key="3">
    <source>
        <dbReference type="ARBA" id="ARBA00022741"/>
    </source>
</evidence>
<dbReference type="InterPro" id="IPR008266">
    <property type="entry name" value="Tyr_kinase_AS"/>
</dbReference>
<organism evidence="7">
    <name type="scientific">Hexamita inflata</name>
    <dbReference type="NCBI Taxonomy" id="28002"/>
    <lineage>
        <taxon>Eukaryota</taxon>
        <taxon>Metamonada</taxon>
        <taxon>Diplomonadida</taxon>
        <taxon>Hexamitidae</taxon>
        <taxon>Hexamitinae</taxon>
        <taxon>Hexamita</taxon>
    </lineage>
</organism>
<evidence type="ECO:0000256" key="5">
    <source>
        <dbReference type="ARBA" id="ARBA00022840"/>
    </source>
</evidence>
<sequence>MSTRNFDDEYETLKVLGKGYFGTVSLRKQKSTGIVYAVKESNLSACKAEQQKQLFITEAAVMKDLDSTGIVQHIDQYFDEANQKIYIVMGYCDDCNLTQYIQRHRDNKTTATEKQIWHIAHELLTGLDYLHNHARKDEIIVHRDLSSNNVFLSQNGDVRMGDFGFTKVLKRDGSFLKLEAFEYGYAQIVPPHHHPLEILLNQEYNEKADIWSLGTCMFELIALRYTYDQKTLADLIKEIQETGTPKIPSTYSDKLQELIKAMFTFDKSERPGAKELLNMFKEQFEQYK</sequence>
<evidence type="ECO:0000256" key="4">
    <source>
        <dbReference type="ARBA" id="ARBA00022777"/>
    </source>
</evidence>
<keyword evidence="4 8" id="KW-0418">Kinase</keyword>
<dbReference type="Gene3D" id="1.10.510.10">
    <property type="entry name" value="Transferase(Phosphotransferase) domain 1"/>
    <property type="match status" value="1"/>
</dbReference>
<dbReference type="PANTHER" id="PTHR43671:SF13">
    <property type="entry name" value="SERINE_THREONINE-PROTEIN KINASE NEK2"/>
    <property type="match status" value="1"/>
</dbReference>
<dbReference type="PANTHER" id="PTHR43671">
    <property type="entry name" value="SERINE/THREONINE-PROTEIN KINASE NEK"/>
    <property type="match status" value="1"/>
</dbReference>
<keyword evidence="3" id="KW-0547">Nucleotide-binding</keyword>
<dbReference type="EMBL" id="CATOUU010000952">
    <property type="protein sequence ID" value="CAI9962375.1"/>
    <property type="molecule type" value="Genomic_DNA"/>
</dbReference>
<dbReference type="GO" id="GO:0004674">
    <property type="term" value="F:protein serine/threonine kinase activity"/>
    <property type="evidence" value="ECO:0007669"/>
    <property type="project" value="UniProtKB-EC"/>
</dbReference>
<keyword evidence="2" id="KW-0808">Transferase</keyword>
<dbReference type="InterPro" id="IPR011009">
    <property type="entry name" value="Kinase-like_dom_sf"/>
</dbReference>
<reference evidence="8 9" key="2">
    <citation type="submission" date="2024-07" db="EMBL/GenBank/DDBJ databases">
        <authorList>
            <person name="Akdeniz Z."/>
        </authorList>
    </citation>
    <scope>NUCLEOTIDE SEQUENCE [LARGE SCALE GENOMIC DNA]</scope>
</reference>
<evidence type="ECO:0000313" key="8">
    <source>
        <dbReference type="EMBL" id="CAL5977014.1"/>
    </source>
</evidence>
<proteinExistence type="predicted"/>
<keyword evidence="9" id="KW-1185">Reference proteome</keyword>
<reference evidence="7" key="1">
    <citation type="submission" date="2023-06" db="EMBL/GenBank/DDBJ databases">
        <authorList>
            <person name="Kurt Z."/>
        </authorList>
    </citation>
    <scope>NUCLEOTIDE SEQUENCE</scope>
</reference>
<name>A0AA86R4Z6_9EUKA</name>
<dbReference type="Proteomes" id="UP001642409">
    <property type="component" value="Unassembled WGS sequence"/>
</dbReference>
<accession>A0AA86R4Z6</accession>
<dbReference type="EC" id="2.7.11.1" evidence="1"/>
<dbReference type="PROSITE" id="PS00109">
    <property type="entry name" value="PROTEIN_KINASE_TYR"/>
    <property type="match status" value="1"/>
</dbReference>
<evidence type="ECO:0000256" key="2">
    <source>
        <dbReference type="ARBA" id="ARBA00022679"/>
    </source>
</evidence>
<dbReference type="AlphaFoldDB" id="A0AA86R4Z6"/>
<dbReference type="InterPro" id="IPR000719">
    <property type="entry name" value="Prot_kinase_dom"/>
</dbReference>
<dbReference type="InterPro" id="IPR050660">
    <property type="entry name" value="NEK_Ser/Thr_kinase"/>
</dbReference>
<protein>
    <recommendedName>
        <fullName evidence="1">non-specific serine/threonine protein kinase</fullName>
        <ecNumber evidence="1">2.7.11.1</ecNumber>
    </recommendedName>
</protein>
<comment type="caution">
    <text evidence="7">The sequence shown here is derived from an EMBL/GenBank/DDBJ whole genome shotgun (WGS) entry which is preliminary data.</text>
</comment>
<dbReference type="PROSITE" id="PS50011">
    <property type="entry name" value="PROTEIN_KINASE_DOM"/>
    <property type="match status" value="1"/>
</dbReference>
<keyword evidence="5" id="KW-0067">ATP-binding</keyword>
<dbReference type="PIRSF" id="PIRSF000654">
    <property type="entry name" value="Integrin-linked_kinase"/>
    <property type="match status" value="1"/>
</dbReference>
<evidence type="ECO:0000256" key="1">
    <source>
        <dbReference type="ARBA" id="ARBA00012513"/>
    </source>
</evidence>
<evidence type="ECO:0000313" key="9">
    <source>
        <dbReference type="Proteomes" id="UP001642409"/>
    </source>
</evidence>
<dbReference type="Gene3D" id="3.30.200.20">
    <property type="entry name" value="Phosphorylase Kinase, domain 1"/>
    <property type="match status" value="1"/>
</dbReference>
<feature type="domain" description="Protein kinase" evidence="6">
    <location>
        <begin position="10"/>
        <end position="284"/>
    </location>
</feature>
<evidence type="ECO:0000313" key="7">
    <source>
        <dbReference type="EMBL" id="CAI9962375.1"/>
    </source>
</evidence>